<evidence type="ECO:0000259" key="1">
    <source>
        <dbReference type="PROSITE" id="PS51186"/>
    </source>
</evidence>
<dbReference type="Proteomes" id="UP000186905">
    <property type="component" value="Unassembled WGS sequence"/>
</dbReference>
<dbReference type="PROSITE" id="PS51186">
    <property type="entry name" value="GNAT"/>
    <property type="match status" value="1"/>
</dbReference>
<evidence type="ECO:0000313" key="2">
    <source>
        <dbReference type="EMBL" id="OLQ71670.1"/>
    </source>
</evidence>
<dbReference type="Gene3D" id="3.40.630.30">
    <property type="match status" value="1"/>
</dbReference>
<dbReference type="InterPro" id="IPR000182">
    <property type="entry name" value="GNAT_dom"/>
</dbReference>
<dbReference type="InterPro" id="IPR016181">
    <property type="entry name" value="Acyl_CoA_acyltransferase"/>
</dbReference>
<accession>A0A1Q9GBG4</accession>
<dbReference type="SUPFAM" id="SSF55729">
    <property type="entry name" value="Acyl-CoA N-acyltransferases (Nat)"/>
    <property type="match status" value="1"/>
</dbReference>
<proteinExistence type="predicted"/>
<dbReference type="PANTHER" id="PTHR43441:SF3">
    <property type="entry name" value="ACETYLTRANSFERASE"/>
    <property type="match status" value="1"/>
</dbReference>
<keyword evidence="3" id="KW-1185">Reference proteome</keyword>
<dbReference type="GO" id="GO:1990189">
    <property type="term" value="F:protein N-terminal-serine acetyltransferase activity"/>
    <property type="evidence" value="ECO:0007669"/>
    <property type="project" value="TreeGrafter"/>
</dbReference>
<dbReference type="EMBL" id="MJIL01000094">
    <property type="protein sequence ID" value="OLQ71670.1"/>
    <property type="molecule type" value="Genomic_DNA"/>
</dbReference>
<dbReference type="AlphaFoldDB" id="A0A1Q9GBG4"/>
<evidence type="ECO:0000313" key="3">
    <source>
        <dbReference type="Proteomes" id="UP000186905"/>
    </source>
</evidence>
<protein>
    <submittedName>
        <fullName evidence="2">GNAT family N-acetyltransferase</fullName>
    </submittedName>
</protein>
<feature type="domain" description="N-acetyltransferase" evidence="1">
    <location>
        <begin position="21"/>
        <end position="176"/>
    </location>
</feature>
<dbReference type="InterPro" id="IPR051908">
    <property type="entry name" value="Ribosomal_N-acetyltransferase"/>
</dbReference>
<dbReference type="Pfam" id="PF13302">
    <property type="entry name" value="Acetyltransf_3"/>
    <property type="match status" value="1"/>
</dbReference>
<dbReference type="GO" id="GO:0005737">
    <property type="term" value="C:cytoplasm"/>
    <property type="evidence" value="ECO:0007669"/>
    <property type="project" value="TreeGrafter"/>
</dbReference>
<dbReference type="PANTHER" id="PTHR43441">
    <property type="entry name" value="RIBOSOMAL-PROTEIN-SERINE ACETYLTRANSFERASE"/>
    <property type="match status" value="1"/>
</dbReference>
<comment type="caution">
    <text evidence="2">The sequence shown here is derived from an EMBL/GenBank/DDBJ whole genome shotgun (WGS) entry which is preliminary data.</text>
</comment>
<sequence>MQSERIKLVPPSMDLAQPMLEAIRASQHELSVYLPWVPHALTEAESIKNMQEAIDKYERFDGELRLSILRNSDAKFLGAIGLIIRDKSVPFFEIGYWLNTKETGKGYITEAVSLIEDYAFNELKAQRLEIRAAETNRNSRAVAERCSYHLDATLVNDRRLPSGELSSTVIYSKLARQKI</sequence>
<keyword evidence="2" id="KW-0808">Transferase</keyword>
<gene>
    <name evidence="2" type="ORF">BIT28_12205</name>
</gene>
<dbReference type="STRING" id="1903952.BIT28_12205"/>
<dbReference type="OrthoDB" id="9784707at2"/>
<dbReference type="GO" id="GO:0008999">
    <property type="term" value="F:protein-N-terminal-alanine acetyltransferase activity"/>
    <property type="evidence" value="ECO:0007669"/>
    <property type="project" value="TreeGrafter"/>
</dbReference>
<dbReference type="RefSeq" id="WP_075767321.1">
    <property type="nucleotide sequence ID" value="NZ_MJIL01000094.1"/>
</dbReference>
<name>A0A1Q9GBG4_9GAMM</name>
<organism evidence="2 3">
    <name type="scientific">Photobacterium proteolyticum</name>
    <dbReference type="NCBI Taxonomy" id="1903952"/>
    <lineage>
        <taxon>Bacteria</taxon>
        <taxon>Pseudomonadati</taxon>
        <taxon>Pseudomonadota</taxon>
        <taxon>Gammaproteobacteria</taxon>
        <taxon>Vibrionales</taxon>
        <taxon>Vibrionaceae</taxon>
        <taxon>Photobacterium</taxon>
    </lineage>
</organism>
<reference evidence="2 3" key="1">
    <citation type="submission" date="2016-09" db="EMBL/GenBank/DDBJ databases">
        <title>Photobacterium proteolyticum sp. nov. a protease producing bacterium isolated from ocean sediments of Laizhou Bay.</title>
        <authorList>
            <person name="Li Y."/>
        </authorList>
    </citation>
    <scope>NUCLEOTIDE SEQUENCE [LARGE SCALE GENOMIC DNA]</scope>
    <source>
        <strain evidence="2 3">13-12</strain>
    </source>
</reference>